<comment type="caution">
    <text evidence="1">The sequence shown here is derived from an EMBL/GenBank/DDBJ whole genome shotgun (WGS) entry which is preliminary data.</text>
</comment>
<accession>A0AAE0DJR2</accession>
<dbReference type="Proteomes" id="UP001276659">
    <property type="component" value="Unassembled WGS sequence"/>
</dbReference>
<dbReference type="AlphaFoldDB" id="A0AAE0DJR2"/>
<name>A0AAE0DJR2_9LECA</name>
<proteinExistence type="predicted"/>
<organism evidence="1 2">
    <name type="scientific">Lepraria neglecta</name>
    <dbReference type="NCBI Taxonomy" id="209136"/>
    <lineage>
        <taxon>Eukaryota</taxon>
        <taxon>Fungi</taxon>
        <taxon>Dikarya</taxon>
        <taxon>Ascomycota</taxon>
        <taxon>Pezizomycotina</taxon>
        <taxon>Lecanoromycetes</taxon>
        <taxon>OSLEUM clade</taxon>
        <taxon>Lecanoromycetidae</taxon>
        <taxon>Lecanorales</taxon>
        <taxon>Lecanorineae</taxon>
        <taxon>Stereocaulaceae</taxon>
        <taxon>Lepraria</taxon>
    </lineage>
</organism>
<reference evidence="1" key="1">
    <citation type="submission" date="2022-11" db="EMBL/GenBank/DDBJ databases">
        <title>Chromosomal genome sequence assembly and mating type (MAT) locus characterization of the leprose asexual lichenized fungus Lepraria neglecta (Nyl.) Erichsen.</title>
        <authorList>
            <person name="Allen J.L."/>
            <person name="Pfeffer B."/>
        </authorList>
    </citation>
    <scope>NUCLEOTIDE SEQUENCE</scope>
    <source>
        <strain evidence="1">Allen 5258</strain>
    </source>
</reference>
<evidence type="ECO:0000313" key="2">
    <source>
        <dbReference type="Proteomes" id="UP001276659"/>
    </source>
</evidence>
<dbReference type="EMBL" id="JASNWA010000007">
    <property type="protein sequence ID" value="KAK3172254.1"/>
    <property type="molecule type" value="Genomic_DNA"/>
</dbReference>
<evidence type="ECO:0008006" key="3">
    <source>
        <dbReference type="Google" id="ProtNLM"/>
    </source>
</evidence>
<evidence type="ECO:0000313" key="1">
    <source>
        <dbReference type="EMBL" id="KAK3172254.1"/>
    </source>
</evidence>
<sequence>MEWEFRDWSVEEVGLLLHRLRPLGSDRGSKAPCGPRYNRLTSGFDYLKLTIASYASRFFLISLMLPFQLGTAFYLCFSKRWKAILTEIPQPTSVVWRTLATIPDPLVKVPLALIRQSNDEHKALCVNRQGAFRLMSDGYTIMSHVWAETMAWQSTTGWGPVTLDLRKKGMSLDHLERCIDQCETEWLWLDQIAMPEVFEDMDAAQKLQTEWLRIDIINNLRTIYARADKVIIIDSALLRLNTSSSVDAAFVLSLGYWMTRLWPLTECWLARKVLLKTDDQSFDLDVIIDYLARTINNDQHRYYPLFERLTPPRPTPPWSEHLIAYGDHNDKDSQMFNDICRGCETRYTAVEIDIEPQVGV</sequence>
<gene>
    <name evidence="1" type="ORF">OEA41_005574</name>
</gene>
<keyword evidence="2" id="KW-1185">Reference proteome</keyword>
<protein>
    <recommendedName>
        <fullName evidence="3">Heterokaryon incompatibility domain-containing protein</fullName>
    </recommendedName>
</protein>